<evidence type="ECO:0000313" key="2">
    <source>
        <dbReference type="EMBL" id="TDG04250.1"/>
    </source>
</evidence>
<evidence type="ECO:0000259" key="1">
    <source>
        <dbReference type="Pfam" id="PF13452"/>
    </source>
</evidence>
<feature type="domain" description="FAS1-like dehydratase" evidence="1">
    <location>
        <begin position="5"/>
        <end position="138"/>
    </location>
</feature>
<accession>A0A4R5L814</accession>
<dbReference type="EMBL" id="SMOD01000030">
    <property type="protein sequence ID" value="TDG04250.1"/>
    <property type="molecule type" value="Genomic_DNA"/>
</dbReference>
<dbReference type="SUPFAM" id="SSF54637">
    <property type="entry name" value="Thioesterase/thiol ester dehydrase-isomerase"/>
    <property type="match status" value="1"/>
</dbReference>
<sequence length="148" mass="16518">MIDKSHIGALISRHTALVEAGRLRFFAKATGQTDSRYVDDEAAREAGYPALPVPPTFLFCLEMESPNPRATVERLNIDIGRVLHGEQSFRYHRMAFAGERLAFETRIADIYDKKGGALEFVVRETRVTNAQDDAPVADLRSVIVVRNG</sequence>
<evidence type="ECO:0000313" key="3">
    <source>
        <dbReference type="Proteomes" id="UP000295606"/>
    </source>
</evidence>
<dbReference type="AlphaFoldDB" id="A0A4R5L814"/>
<dbReference type="CDD" id="cd03441">
    <property type="entry name" value="R_hydratase_like"/>
    <property type="match status" value="1"/>
</dbReference>
<reference evidence="2 3" key="1">
    <citation type="submission" date="2019-03" db="EMBL/GenBank/DDBJ databases">
        <title>Paraburkholderia sp. isolated from native Mimosa gymnas in Guartela State Park, Brazil.</title>
        <authorList>
            <person name="Paulitsch F."/>
            <person name="Hungria M."/>
            <person name="Delamuta J.R.M."/>
            <person name="Ribeiro R.A."/>
            <person name="Dall'Agnol R."/>
            <person name="Silva J.S.B."/>
        </authorList>
    </citation>
    <scope>NUCLEOTIDE SEQUENCE [LARGE SCALE GENOMIC DNA]</scope>
    <source>
        <strain evidence="2 3">CNPSo 3008</strain>
    </source>
</reference>
<name>A0A4R5L814_9BURK</name>
<dbReference type="RefSeq" id="WP_133186952.1">
    <property type="nucleotide sequence ID" value="NZ_SMOD01000030.1"/>
</dbReference>
<protein>
    <submittedName>
        <fullName evidence="2">MaoC family dehydratase</fullName>
    </submittedName>
</protein>
<dbReference type="PIRSF" id="PIRSF018072">
    <property type="entry name" value="UCP018072"/>
    <property type="match status" value="1"/>
</dbReference>
<comment type="caution">
    <text evidence="2">The sequence shown here is derived from an EMBL/GenBank/DDBJ whole genome shotgun (WGS) entry which is preliminary data.</text>
</comment>
<dbReference type="OrthoDB" id="5522043at2"/>
<dbReference type="Gene3D" id="3.10.129.10">
    <property type="entry name" value="Hotdog Thioesterase"/>
    <property type="match status" value="1"/>
</dbReference>
<dbReference type="InterPro" id="IPR016709">
    <property type="entry name" value="HadA-like"/>
</dbReference>
<proteinExistence type="predicted"/>
<dbReference type="InterPro" id="IPR039569">
    <property type="entry name" value="FAS1-like_DH_region"/>
</dbReference>
<dbReference type="InterPro" id="IPR029069">
    <property type="entry name" value="HotDog_dom_sf"/>
</dbReference>
<dbReference type="Proteomes" id="UP000295606">
    <property type="component" value="Unassembled WGS sequence"/>
</dbReference>
<organism evidence="2 3">
    <name type="scientific">Paraburkholderia guartelaensis</name>
    <dbReference type="NCBI Taxonomy" id="2546446"/>
    <lineage>
        <taxon>Bacteria</taxon>
        <taxon>Pseudomonadati</taxon>
        <taxon>Pseudomonadota</taxon>
        <taxon>Betaproteobacteria</taxon>
        <taxon>Burkholderiales</taxon>
        <taxon>Burkholderiaceae</taxon>
        <taxon>Paraburkholderia</taxon>
    </lineage>
</organism>
<gene>
    <name evidence="2" type="ORF">E1N52_30740</name>
</gene>
<dbReference type="Pfam" id="PF13452">
    <property type="entry name" value="FAS1_DH_region"/>
    <property type="match status" value="1"/>
</dbReference>